<evidence type="ECO:0000313" key="7">
    <source>
        <dbReference type="EMBL" id="QTA38421.1"/>
    </source>
</evidence>
<dbReference type="Proteomes" id="UP000671862">
    <property type="component" value="Chromosome"/>
</dbReference>
<evidence type="ECO:0000256" key="3">
    <source>
        <dbReference type="ARBA" id="ARBA00022692"/>
    </source>
</evidence>
<reference evidence="7 8" key="1">
    <citation type="submission" date="2021-03" db="EMBL/GenBank/DDBJ databases">
        <title>Thermosipho ferrireducens sp.nov., an anaerobic thermophilic iron-reducing bacterium isolated from a deep-sea hydrothermal sulfide deposits.</title>
        <authorList>
            <person name="Zeng X."/>
            <person name="Chen Y."/>
            <person name="Shao Z."/>
        </authorList>
    </citation>
    <scope>NUCLEOTIDE SEQUENCE [LARGE SCALE GENOMIC DNA]</scope>
    <source>
        <strain evidence="7 8">JL129W03</strain>
    </source>
</reference>
<comment type="subcellular location">
    <subcellularLocation>
        <location evidence="1">Cell membrane</location>
        <topology evidence="1">Multi-pass membrane protein</topology>
    </subcellularLocation>
</comment>
<keyword evidence="5 6" id="KW-0472">Membrane</keyword>
<organism evidence="7 8">
    <name type="scientific">Thermosipho ferrireducens</name>
    <dbReference type="NCBI Taxonomy" id="2571116"/>
    <lineage>
        <taxon>Bacteria</taxon>
        <taxon>Thermotogati</taxon>
        <taxon>Thermotogota</taxon>
        <taxon>Thermotogae</taxon>
        <taxon>Thermotogales</taxon>
        <taxon>Fervidobacteriaceae</taxon>
        <taxon>Thermosipho</taxon>
    </lineage>
</organism>
<dbReference type="PANTHER" id="PTHR30250:SF11">
    <property type="entry name" value="O-ANTIGEN TRANSPORTER-RELATED"/>
    <property type="match status" value="1"/>
</dbReference>
<feature type="transmembrane region" description="Helical" evidence="6">
    <location>
        <begin position="188"/>
        <end position="207"/>
    </location>
</feature>
<feature type="transmembrane region" description="Helical" evidence="6">
    <location>
        <begin position="461"/>
        <end position="482"/>
    </location>
</feature>
<dbReference type="Pfam" id="PF01943">
    <property type="entry name" value="Polysacc_synt"/>
    <property type="match status" value="1"/>
</dbReference>
<feature type="transmembrane region" description="Helical" evidence="6">
    <location>
        <begin position="344"/>
        <end position="364"/>
    </location>
</feature>
<feature type="transmembrane region" description="Helical" evidence="6">
    <location>
        <begin position="132"/>
        <end position="153"/>
    </location>
</feature>
<protein>
    <submittedName>
        <fullName evidence="7">Flippase</fullName>
    </submittedName>
</protein>
<dbReference type="CDD" id="cd13128">
    <property type="entry name" value="MATE_Wzx_like"/>
    <property type="match status" value="1"/>
</dbReference>
<evidence type="ECO:0000256" key="5">
    <source>
        <dbReference type="ARBA" id="ARBA00023136"/>
    </source>
</evidence>
<feature type="transmembrane region" description="Helical" evidence="6">
    <location>
        <begin position="399"/>
        <end position="425"/>
    </location>
</feature>
<sequence length="499" mass="56060">MTEKYNRYVKTVTKQAGLVFSSRVLGFIFGFALQTLFARLLGADKYGLYSLGLTVANVGVMVAVFGMGSGQTRFLGEYLGKNNISNAKGVIFASFQITGILSIILSIALVIFRRFVAINIFHDERLISILPWFSVILLFYSFLNLFSGTFQGLKRPSVFFFYKEVVERIIRIGFFLIFYFLGYKLAGAIASTVISTIVILVLLFLSFKKYAPFLFNREIKPRVERKKLLKYSSNMLFVSFTYFLMGQVNKLILGMYLNSKSVGLYTVSDTVAQLTVFFLMAFNSIFSSMISELYHTGDKKTLSKLYSDITRWIISLTLPITIWIIIYSESILKIFGKEFSGAKYVLIFLALGQFVNAAVGSNGLMLSMTKYQRYEMINGVFIASLNIGLNIWLVPKYGIIGSAIGGMVAISTVNIVKSIEVYIALKMLPYNLKYIKPAIAGFITTFVVLILRYFITSLVGTLLVPGIAFVTMLGVLTLLGLYPEDKEIVKTVLKKFFSK</sequence>
<name>A0ABX7S965_9BACT</name>
<dbReference type="EMBL" id="CP071446">
    <property type="protein sequence ID" value="QTA38421.1"/>
    <property type="molecule type" value="Genomic_DNA"/>
</dbReference>
<feature type="transmembrane region" description="Helical" evidence="6">
    <location>
        <begin position="89"/>
        <end position="112"/>
    </location>
</feature>
<keyword evidence="2" id="KW-1003">Cell membrane</keyword>
<accession>A0ABX7S965</accession>
<feature type="transmembrane region" description="Helical" evidence="6">
    <location>
        <begin position="312"/>
        <end position="332"/>
    </location>
</feature>
<dbReference type="InterPro" id="IPR050833">
    <property type="entry name" value="Poly_Biosynth_Transport"/>
</dbReference>
<feature type="transmembrane region" description="Helical" evidence="6">
    <location>
        <begin position="20"/>
        <end position="40"/>
    </location>
</feature>
<dbReference type="RefSeq" id="WP_207567140.1">
    <property type="nucleotide sequence ID" value="NZ_CP071446.1"/>
</dbReference>
<keyword evidence="3 6" id="KW-0812">Transmembrane</keyword>
<gene>
    <name evidence="7" type="ORF">JYK00_02540</name>
</gene>
<evidence type="ECO:0000256" key="6">
    <source>
        <dbReference type="SAM" id="Phobius"/>
    </source>
</evidence>
<evidence type="ECO:0000256" key="2">
    <source>
        <dbReference type="ARBA" id="ARBA00022475"/>
    </source>
</evidence>
<evidence type="ECO:0000256" key="4">
    <source>
        <dbReference type="ARBA" id="ARBA00022989"/>
    </source>
</evidence>
<feature type="transmembrane region" description="Helical" evidence="6">
    <location>
        <begin position="165"/>
        <end position="182"/>
    </location>
</feature>
<proteinExistence type="predicted"/>
<keyword evidence="8" id="KW-1185">Reference proteome</keyword>
<evidence type="ECO:0000313" key="8">
    <source>
        <dbReference type="Proteomes" id="UP000671862"/>
    </source>
</evidence>
<feature type="transmembrane region" description="Helical" evidence="6">
    <location>
        <begin position="376"/>
        <end position="393"/>
    </location>
</feature>
<feature type="transmembrane region" description="Helical" evidence="6">
    <location>
        <begin position="271"/>
        <end position="291"/>
    </location>
</feature>
<evidence type="ECO:0000256" key="1">
    <source>
        <dbReference type="ARBA" id="ARBA00004651"/>
    </source>
</evidence>
<feature type="transmembrane region" description="Helical" evidence="6">
    <location>
        <begin position="46"/>
        <end position="68"/>
    </location>
</feature>
<dbReference type="PANTHER" id="PTHR30250">
    <property type="entry name" value="PST FAMILY PREDICTED COLANIC ACID TRANSPORTER"/>
    <property type="match status" value="1"/>
</dbReference>
<dbReference type="InterPro" id="IPR002797">
    <property type="entry name" value="Polysacc_synth"/>
</dbReference>
<keyword evidence="4 6" id="KW-1133">Transmembrane helix</keyword>
<feature type="transmembrane region" description="Helical" evidence="6">
    <location>
        <begin position="437"/>
        <end position="455"/>
    </location>
</feature>